<proteinExistence type="predicted"/>
<reference evidence="2" key="1">
    <citation type="submission" date="2018-05" db="EMBL/GenBank/DDBJ databases">
        <authorList>
            <person name="Lanie J.A."/>
            <person name="Ng W.-L."/>
            <person name="Kazmierczak K.M."/>
            <person name="Andrzejewski T.M."/>
            <person name="Davidsen T.M."/>
            <person name="Wayne K.J."/>
            <person name="Tettelin H."/>
            <person name="Glass J.I."/>
            <person name="Rusch D."/>
            <person name="Podicherti R."/>
            <person name="Tsui H.-C.T."/>
            <person name="Winkler M.E."/>
        </authorList>
    </citation>
    <scope>NUCLEOTIDE SEQUENCE</scope>
</reference>
<keyword evidence="1" id="KW-1133">Transmembrane helix</keyword>
<feature type="transmembrane region" description="Helical" evidence="1">
    <location>
        <begin position="97"/>
        <end position="117"/>
    </location>
</feature>
<evidence type="ECO:0000256" key="1">
    <source>
        <dbReference type="SAM" id="Phobius"/>
    </source>
</evidence>
<protein>
    <recommendedName>
        <fullName evidence="3">Zinc-finger domain-containing protein</fullName>
    </recommendedName>
</protein>
<organism evidence="2">
    <name type="scientific">marine metagenome</name>
    <dbReference type="NCBI Taxonomy" id="408172"/>
    <lineage>
        <taxon>unclassified sequences</taxon>
        <taxon>metagenomes</taxon>
        <taxon>ecological metagenomes</taxon>
    </lineage>
</organism>
<name>A0A381S348_9ZZZZ</name>
<accession>A0A381S348</accession>
<keyword evidence="1" id="KW-0812">Transmembrane</keyword>
<sequence length="183" mass="20934">MERYKFEDLISDYIENKLPLAKRKEVEAFMEDNPEAKEQMESIRLLMNSMKDLSEVKTSDGFMENLMKRVEFEKNRPSNKKHAVSGRSKTYFGFTPVYATVMSCLIVALVVVALQLMPRSNLDSIAIPRSIAEQEAEIPKPSNVINPDKDLMFAEDDDTTNIDNQNRIKNGKLDKNIKLVGNK</sequence>
<evidence type="ECO:0000313" key="2">
    <source>
        <dbReference type="EMBL" id="SUZ97859.1"/>
    </source>
</evidence>
<keyword evidence="1" id="KW-0472">Membrane</keyword>
<dbReference type="EMBL" id="UINC01002548">
    <property type="protein sequence ID" value="SUZ97859.1"/>
    <property type="molecule type" value="Genomic_DNA"/>
</dbReference>
<dbReference type="AlphaFoldDB" id="A0A381S348"/>
<evidence type="ECO:0008006" key="3">
    <source>
        <dbReference type="Google" id="ProtNLM"/>
    </source>
</evidence>
<gene>
    <name evidence="2" type="ORF">METZ01_LOCUS50713</name>
</gene>